<protein>
    <recommendedName>
        <fullName evidence="3">DUF937 domain-containing protein</fullName>
    </recommendedName>
</protein>
<dbReference type="Proteomes" id="UP000253606">
    <property type="component" value="Plasmid pACPOL4"/>
</dbReference>
<evidence type="ECO:0000313" key="2">
    <source>
        <dbReference type="Proteomes" id="UP000253606"/>
    </source>
</evidence>
<reference evidence="1 2" key="1">
    <citation type="journal article" date="2018" name="Front. Microbiol.">
        <title>Hydrolytic Capabilities as a Key to Environmental Success: Chitinolytic and Cellulolytic Acidobacteria From Acidic Sub-arctic Soils and Boreal Peatlands.</title>
        <authorList>
            <person name="Belova S.E."/>
            <person name="Ravin N.V."/>
            <person name="Pankratov T.A."/>
            <person name="Rakitin A.L."/>
            <person name="Ivanova A.A."/>
            <person name="Beletsky A.V."/>
            <person name="Mardanov A.V."/>
            <person name="Sinninghe Damste J.S."/>
            <person name="Dedysh S.N."/>
        </authorList>
    </citation>
    <scope>NUCLEOTIDE SEQUENCE [LARGE SCALE GENOMIC DNA]</scope>
    <source>
        <strain evidence="1 2">SBC82</strain>
        <plasmid evidence="2">pacpol4</plasmid>
    </source>
</reference>
<organism evidence="1 2">
    <name type="scientific">Acidisarcina polymorpha</name>
    <dbReference type="NCBI Taxonomy" id="2211140"/>
    <lineage>
        <taxon>Bacteria</taxon>
        <taxon>Pseudomonadati</taxon>
        <taxon>Acidobacteriota</taxon>
        <taxon>Terriglobia</taxon>
        <taxon>Terriglobales</taxon>
        <taxon>Acidobacteriaceae</taxon>
        <taxon>Acidisarcina</taxon>
    </lineage>
</organism>
<accession>A0A2Z5GBD6</accession>
<keyword evidence="2" id="KW-1185">Reference proteome</keyword>
<keyword evidence="1" id="KW-0614">Plasmid</keyword>
<dbReference type="InterPro" id="IPR045372">
    <property type="entry name" value="YidB"/>
</dbReference>
<sequence>MGLLDSIEGMAGEQAGGTRSKVASGLMQALDEHPGGLAGLLDNFKQQGMEDHVQGWATGEQPTATPEQVQQGLGGTGLIERVAEKSGVSPQVAQTAMATVLPMVIAHFTQGGQNAPPQSGFGGMASQILSKLV</sequence>
<gene>
    <name evidence="1" type="ORF">ACPOL_7117</name>
</gene>
<dbReference type="Pfam" id="PF20159">
    <property type="entry name" value="YidB"/>
    <property type="match status" value="1"/>
</dbReference>
<dbReference type="KEGG" id="abas:ACPOL_7117"/>
<geneLocation type="plasmid" evidence="2">
    <name>pacpol4</name>
</geneLocation>
<name>A0A2Z5GBD6_9BACT</name>
<evidence type="ECO:0008006" key="3">
    <source>
        <dbReference type="Google" id="ProtNLM"/>
    </source>
</evidence>
<dbReference type="OrthoDB" id="120162at2"/>
<proteinExistence type="predicted"/>
<evidence type="ECO:0000313" key="1">
    <source>
        <dbReference type="EMBL" id="AXC16309.1"/>
    </source>
</evidence>
<dbReference type="SUPFAM" id="SSF140804">
    <property type="entry name" value="YidB-like"/>
    <property type="match status" value="1"/>
</dbReference>
<dbReference type="AlphaFoldDB" id="A0A2Z5GBD6"/>
<dbReference type="EMBL" id="CP030843">
    <property type="protein sequence ID" value="AXC16309.1"/>
    <property type="molecule type" value="Genomic_DNA"/>
</dbReference>
<dbReference type="InterPro" id="IPR027405">
    <property type="entry name" value="YidB-like"/>
</dbReference>
<dbReference type="Gene3D" id="1.10.10.690">
    <property type="entry name" value="YidB-like"/>
    <property type="match status" value="1"/>
</dbReference>